<reference evidence="2 3" key="1">
    <citation type="submission" date="2023-08" db="EMBL/GenBank/DDBJ databases">
        <authorList>
            <person name="Park J.-S."/>
        </authorList>
    </citation>
    <scope>NUCLEOTIDE SEQUENCE [LARGE SCALE GENOMIC DNA]</scope>
    <source>
        <strain evidence="2 3">2205BS29-5</strain>
    </source>
</reference>
<dbReference type="RefSeq" id="WP_305964859.1">
    <property type="nucleotide sequence ID" value="NZ_JAVAMQ010000030.1"/>
</dbReference>
<protein>
    <submittedName>
        <fullName evidence="2">Uncharacterized protein</fullName>
    </submittedName>
</protein>
<keyword evidence="3" id="KW-1185">Reference proteome</keyword>
<accession>A0ABT9JJ02</accession>
<gene>
    <name evidence="2" type="ORF">Q5Y72_18320</name>
</gene>
<feature type="region of interest" description="Disordered" evidence="1">
    <location>
        <begin position="112"/>
        <end position="151"/>
    </location>
</feature>
<dbReference type="EMBL" id="JAVAMQ010000030">
    <property type="protein sequence ID" value="MDP5309032.1"/>
    <property type="molecule type" value="Genomic_DNA"/>
</dbReference>
<evidence type="ECO:0000313" key="3">
    <source>
        <dbReference type="Proteomes" id="UP001224997"/>
    </source>
</evidence>
<name>A0ABT9JJ02_9RHOB</name>
<dbReference type="Proteomes" id="UP001224997">
    <property type="component" value="Unassembled WGS sequence"/>
</dbReference>
<sequence length="151" mass="16412">MFRICDGATAAEGYCCPTVVLAGTSFQFSDRLIKLLKVDFDDIYFERSMDSNIVLEHETQPRVIIVHESCDDLEGRISLFQRKLPKTQIAVACSDTTIIERLNVSDRFTLLMGPGDGSQPRGPDPEPAGGGGLAHQIHAGPATVGAAWDHP</sequence>
<comment type="caution">
    <text evidence="2">The sequence shown here is derived from an EMBL/GenBank/DDBJ whole genome shotgun (WGS) entry which is preliminary data.</text>
</comment>
<proteinExistence type="predicted"/>
<organism evidence="2 3">
    <name type="scientific">Paracoccus spongiarum</name>
    <dbReference type="NCBI Taxonomy" id="3064387"/>
    <lineage>
        <taxon>Bacteria</taxon>
        <taxon>Pseudomonadati</taxon>
        <taxon>Pseudomonadota</taxon>
        <taxon>Alphaproteobacteria</taxon>
        <taxon>Rhodobacterales</taxon>
        <taxon>Paracoccaceae</taxon>
        <taxon>Paracoccus</taxon>
    </lineage>
</organism>
<evidence type="ECO:0000256" key="1">
    <source>
        <dbReference type="SAM" id="MobiDB-lite"/>
    </source>
</evidence>
<evidence type="ECO:0000313" key="2">
    <source>
        <dbReference type="EMBL" id="MDP5309032.1"/>
    </source>
</evidence>